<dbReference type="InterPro" id="IPR049492">
    <property type="entry name" value="BD-FAE-like_dom"/>
</dbReference>
<keyword evidence="4" id="KW-1185">Reference proteome</keyword>
<proteinExistence type="predicted"/>
<dbReference type="SUPFAM" id="SSF53474">
    <property type="entry name" value="alpha/beta-Hydrolases"/>
    <property type="match status" value="1"/>
</dbReference>
<evidence type="ECO:0000313" key="3">
    <source>
        <dbReference type="EMBL" id="MBY0753829.1"/>
    </source>
</evidence>
<comment type="caution">
    <text evidence="3">The sequence shown here is derived from an EMBL/GenBank/DDBJ whole genome shotgun (WGS) entry which is preliminary data.</text>
</comment>
<evidence type="ECO:0000256" key="1">
    <source>
        <dbReference type="ARBA" id="ARBA00022801"/>
    </source>
</evidence>
<dbReference type="Pfam" id="PF20434">
    <property type="entry name" value="BD-FAE"/>
    <property type="match status" value="1"/>
</dbReference>
<accession>A0ABS7KSX3</accession>
<dbReference type="GO" id="GO:0016787">
    <property type="term" value="F:hydrolase activity"/>
    <property type="evidence" value="ECO:0007669"/>
    <property type="project" value="UniProtKB-KW"/>
</dbReference>
<dbReference type="InterPro" id="IPR029058">
    <property type="entry name" value="AB_hydrolase_fold"/>
</dbReference>
<dbReference type="Gene3D" id="3.40.50.1820">
    <property type="entry name" value="alpha/beta hydrolase"/>
    <property type="match status" value="1"/>
</dbReference>
<dbReference type="EMBL" id="JAIKTU010000001">
    <property type="protein sequence ID" value="MBY0753829.1"/>
    <property type="molecule type" value="Genomic_DNA"/>
</dbReference>
<keyword evidence="1 3" id="KW-0378">Hydrolase</keyword>
<name>A0ABS7KSX3_CLOSR</name>
<gene>
    <name evidence="3" type="ORF">K5V21_00030</name>
</gene>
<evidence type="ECO:0000313" key="4">
    <source>
        <dbReference type="Proteomes" id="UP001299068"/>
    </source>
</evidence>
<protein>
    <submittedName>
        <fullName evidence="3">Alpha/beta hydrolase</fullName>
    </submittedName>
</protein>
<feature type="domain" description="BD-FAE-like" evidence="2">
    <location>
        <begin position="54"/>
        <end position="258"/>
    </location>
</feature>
<evidence type="ECO:0000259" key="2">
    <source>
        <dbReference type="Pfam" id="PF20434"/>
    </source>
</evidence>
<sequence length="314" mass="36226">MDVNKKCSKSIHFRAFRVINDILVSRKDKRCKVPINIISRLDIPYDKEKDICKLDIHKPRFIGESLPIIIYYHGGGWAVGDKSIYRNFCSLLSGKGFVVFNINYELTSNKPHPEPIKDCIKGAEWVYKHAKTYGGDRNNIFIIGDSAGGHIAGLLGALCTNKEMRDRYKDKYNITISFKDKLRAIGVLCGLSDFRACYDMEVHYMKVPIMRQFAEMLLNTENIDDSEIGNELSVAKNMTKDFPKTFMTTVESDPVHCESIDIEKALIENKIPYRMVAFDKSHKKLWHIYQLDQSLPESQRCLDEMIDYFIKSQK</sequence>
<dbReference type="RefSeq" id="WP_221858177.1">
    <property type="nucleotide sequence ID" value="NZ_JAIKTU010000001.1"/>
</dbReference>
<dbReference type="PANTHER" id="PTHR48081">
    <property type="entry name" value="AB HYDROLASE SUPERFAMILY PROTEIN C4A8.06C"/>
    <property type="match status" value="1"/>
</dbReference>
<reference evidence="3 4" key="1">
    <citation type="journal article" date="2021" name="Cell Host Microbe">
        <title>in vivo commensal control of Clostridioides difficile virulence.</title>
        <authorList>
            <person name="Girinathan B.P."/>
            <person name="Dibenedetto N."/>
            <person name="Worley J.N."/>
            <person name="Peltier J."/>
            <person name="Arrieta-Ortiz M.L."/>
            <person name="Rupa Christinal Immanuel S."/>
            <person name="Lavin R."/>
            <person name="Delaney M.L."/>
            <person name="Cummins C."/>
            <person name="Hoffmann M."/>
            <person name="Luo Y."/>
            <person name="Gonzalez-Escalona N."/>
            <person name="Allard M."/>
            <person name="Onderdonk A.B."/>
            <person name="Gerber G.K."/>
            <person name="Sonenshein A.L."/>
            <person name="Baliga N."/>
            <person name="Dupuy B."/>
            <person name="Bry L."/>
        </authorList>
    </citation>
    <scope>NUCLEOTIDE SEQUENCE [LARGE SCALE GENOMIC DNA]</scope>
    <source>
        <strain evidence="3 4">DSM 599</strain>
    </source>
</reference>
<dbReference type="InterPro" id="IPR050300">
    <property type="entry name" value="GDXG_lipolytic_enzyme"/>
</dbReference>
<organism evidence="3 4">
    <name type="scientific">Clostridium sardiniense</name>
    <name type="common">Clostridium absonum</name>
    <dbReference type="NCBI Taxonomy" id="29369"/>
    <lineage>
        <taxon>Bacteria</taxon>
        <taxon>Bacillati</taxon>
        <taxon>Bacillota</taxon>
        <taxon>Clostridia</taxon>
        <taxon>Eubacteriales</taxon>
        <taxon>Clostridiaceae</taxon>
        <taxon>Clostridium</taxon>
    </lineage>
</organism>
<dbReference type="Proteomes" id="UP001299068">
    <property type="component" value="Unassembled WGS sequence"/>
</dbReference>